<dbReference type="Proteomes" id="UP001148737">
    <property type="component" value="Unassembled WGS sequence"/>
</dbReference>
<organism evidence="1 2">
    <name type="scientific">Lecanicillium saksenae</name>
    <dbReference type="NCBI Taxonomy" id="468837"/>
    <lineage>
        <taxon>Eukaryota</taxon>
        <taxon>Fungi</taxon>
        <taxon>Dikarya</taxon>
        <taxon>Ascomycota</taxon>
        <taxon>Pezizomycotina</taxon>
        <taxon>Sordariomycetes</taxon>
        <taxon>Hypocreomycetidae</taxon>
        <taxon>Hypocreales</taxon>
        <taxon>Cordycipitaceae</taxon>
        <taxon>Lecanicillium</taxon>
    </lineage>
</organism>
<evidence type="ECO:0000313" key="2">
    <source>
        <dbReference type="Proteomes" id="UP001148737"/>
    </source>
</evidence>
<accession>A0ACC1QUM9</accession>
<dbReference type="EMBL" id="JANAKD010000581">
    <property type="protein sequence ID" value="KAJ3492603.1"/>
    <property type="molecule type" value="Genomic_DNA"/>
</dbReference>
<comment type="caution">
    <text evidence="1">The sequence shown here is derived from an EMBL/GenBank/DDBJ whole genome shotgun (WGS) entry which is preliminary data.</text>
</comment>
<keyword evidence="2" id="KW-1185">Reference proteome</keyword>
<proteinExistence type="predicted"/>
<gene>
    <name evidence="1" type="ORF">NLG97_g5279</name>
</gene>
<name>A0ACC1QUM9_9HYPO</name>
<protein>
    <submittedName>
        <fullName evidence="1">Uncharacterized protein</fullName>
    </submittedName>
</protein>
<sequence length="363" mass="37473">MVHNPFADNMSGEHDDGAVVSPMSTGTGQPYRSIHSDPEANAPEVVDISSSPYHYAQSPSVVSRTVTGSSPGTVHSIAYSPEVPGQHYDQGKEVFHGYTDYPQVVGDLNTKADERKGAGAAGAAAGGETAAAGRASGKKIMGMRRTVFFIVLAVVCIAIAVAVGAGVGATVSSNKSKSPTEESKATPTGGHTGGSVSSPSSGSTSGSSAGGSSTTLSPGSSPSASPTKSSDSTKSSGSSTTSSATPTPTFLNQTTLTNDQGWGFQGFASTDFAGDYTLVFLNDADFVETEKGLDFKIAINSYQWLQKGTNCCVSFCNNSTHAGWVGYQCQAKKQPKTTETFTRVWVWCSDDHQQPNAERCGAA</sequence>
<evidence type="ECO:0000313" key="1">
    <source>
        <dbReference type="EMBL" id="KAJ3492603.1"/>
    </source>
</evidence>
<reference evidence="1" key="1">
    <citation type="submission" date="2022-07" db="EMBL/GenBank/DDBJ databases">
        <title>Genome Sequence of Lecanicillium saksenae.</title>
        <authorList>
            <person name="Buettner E."/>
        </authorList>
    </citation>
    <scope>NUCLEOTIDE SEQUENCE</scope>
    <source>
        <strain evidence="1">VT-O1</strain>
    </source>
</reference>